<dbReference type="GO" id="GO:0016746">
    <property type="term" value="F:acyltransferase activity"/>
    <property type="evidence" value="ECO:0007669"/>
    <property type="project" value="UniProtKB-KW"/>
</dbReference>
<evidence type="ECO:0000313" key="6">
    <source>
        <dbReference type="Proteomes" id="UP000095287"/>
    </source>
</evidence>
<keyword evidence="6" id="KW-1185">Reference proteome</keyword>
<dbReference type="InterPro" id="IPR032098">
    <property type="entry name" value="Acyltransf_C"/>
</dbReference>
<feature type="transmembrane region" description="Helical" evidence="4">
    <location>
        <begin position="352"/>
        <end position="377"/>
    </location>
</feature>
<dbReference type="Pfam" id="PF01553">
    <property type="entry name" value="Acyltransferase"/>
    <property type="match status" value="1"/>
</dbReference>
<accession>A0A1I7YPK5</accession>
<evidence type="ECO:0000313" key="7">
    <source>
        <dbReference type="WBParaSite" id="L893_g18435.t2"/>
    </source>
</evidence>
<dbReference type="InterPro" id="IPR002123">
    <property type="entry name" value="Plipid/glycerol_acylTrfase"/>
</dbReference>
<dbReference type="SMART" id="SM00563">
    <property type="entry name" value="PlsC"/>
    <property type="match status" value="1"/>
</dbReference>
<keyword evidence="2" id="KW-0808">Transferase</keyword>
<feature type="transmembrane region" description="Helical" evidence="4">
    <location>
        <begin position="326"/>
        <end position="346"/>
    </location>
</feature>
<comment type="similarity">
    <text evidence="1">Belongs to the 1-acyl-sn-glycerol-3-phosphate acyltransferase family.</text>
</comment>
<evidence type="ECO:0000256" key="1">
    <source>
        <dbReference type="ARBA" id="ARBA00008655"/>
    </source>
</evidence>
<dbReference type="Proteomes" id="UP000095287">
    <property type="component" value="Unplaced"/>
</dbReference>
<keyword evidence="4" id="KW-0812">Transmembrane</keyword>
<dbReference type="Pfam" id="PF16076">
    <property type="entry name" value="Acyltransf_C"/>
    <property type="match status" value="1"/>
</dbReference>
<feature type="domain" description="Phospholipid/glycerol acyltransferase" evidence="5">
    <location>
        <begin position="95"/>
        <end position="242"/>
    </location>
</feature>
<sequence length="397" mass="46048">MTMGPGEPPLVTQTGPKEKIRGAIYCGMMLLSALLGSMYILFPLFPLIFLKPTWWRKIVDRMVGFWLVLPSGLMEIIFGVKVTVTGDKVDHADPALMIMNHRTRLDWLFYWNCLFRMDPWLLISEKITLKGILRFVPGAGWAMGSNAYLFLQRSFIEDKSRITKMLEYYAKTGDSYQVLLFPEGTDKCPIATARMIQFAEEKQLKQYEYVLHPKTGGFVLMVQKMRELGYIKYLYDVTVAYNDAIVQSEVDLIKLGATPKQVHFDVRKISIGDLPASDEGLAQWLTALWKEKEERLRRFYTQPIEKRMLDTHADSEIFELKENSRIIQTLIVVAWVFVTAFWSYFWCFYPLQGFWFLFVFSVFVGAQYAYGGIEWLAINASQWRENKVEQSPARAAQ</sequence>
<reference evidence="7" key="1">
    <citation type="submission" date="2016-11" db="UniProtKB">
        <authorList>
            <consortium name="WormBaseParasite"/>
        </authorList>
    </citation>
    <scope>IDENTIFICATION</scope>
</reference>
<dbReference type="AlphaFoldDB" id="A0A1I7YPK5"/>
<organism evidence="6 7">
    <name type="scientific">Steinernema glaseri</name>
    <dbReference type="NCBI Taxonomy" id="37863"/>
    <lineage>
        <taxon>Eukaryota</taxon>
        <taxon>Metazoa</taxon>
        <taxon>Ecdysozoa</taxon>
        <taxon>Nematoda</taxon>
        <taxon>Chromadorea</taxon>
        <taxon>Rhabditida</taxon>
        <taxon>Tylenchina</taxon>
        <taxon>Panagrolaimomorpha</taxon>
        <taxon>Strongyloidoidea</taxon>
        <taxon>Steinernematidae</taxon>
        <taxon>Steinernema</taxon>
    </lineage>
</organism>
<feature type="transmembrane region" description="Helical" evidence="4">
    <location>
        <begin position="20"/>
        <end position="50"/>
    </location>
</feature>
<keyword evidence="3" id="KW-0012">Acyltransferase</keyword>
<dbReference type="GO" id="GO:0005783">
    <property type="term" value="C:endoplasmic reticulum"/>
    <property type="evidence" value="ECO:0007669"/>
    <property type="project" value="TreeGrafter"/>
</dbReference>
<dbReference type="CDD" id="cd07990">
    <property type="entry name" value="LPLAT_LCLAT1-like"/>
    <property type="match status" value="1"/>
</dbReference>
<evidence type="ECO:0000256" key="2">
    <source>
        <dbReference type="ARBA" id="ARBA00022679"/>
    </source>
</evidence>
<protein>
    <submittedName>
        <fullName evidence="7">PlsC domain-containing protein</fullName>
    </submittedName>
</protein>
<dbReference type="SUPFAM" id="SSF69593">
    <property type="entry name" value="Glycerol-3-phosphate (1)-acyltransferase"/>
    <property type="match status" value="1"/>
</dbReference>
<evidence type="ECO:0000256" key="4">
    <source>
        <dbReference type="SAM" id="Phobius"/>
    </source>
</evidence>
<feature type="transmembrane region" description="Helical" evidence="4">
    <location>
        <begin position="131"/>
        <end position="151"/>
    </location>
</feature>
<proteinExistence type="inferred from homology"/>
<keyword evidence="4" id="KW-1133">Transmembrane helix</keyword>
<name>A0A1I7YPK5_9BILA</name>
<dbReference type="PANTHER" id="PTHR10983:SF16">
    <property type="entry name" value="LYSOCARDIOLIPIN ACYLTRANSFERASE 1"/>
    <property type="match status" value="1"/>
</dbReference>
<dbReference type="PANTHER" id="PTHR10983">
    <property type="entry name" value="1-ACYLGLYCEROL-3-PHOSPHATE ACYLTRANSFERASE-RELATED"/>
    <property type="match status" value="1"/>
</dbReference>
<evidence type="ECO:0000259" key="5">
    <source>
        <dbReference type="SMART" id="SM00563"/>
    </source>
</evidence>
<dbReference type="WBParaSite" id="L893_g18435.t2">
    <property type="protein sequence ID" value="L893_g18435.t2"/>
    <property type="gene ID" value="L893_g18435"/>
</dbReference>
<feature type="transmembrane region" description="Helical" evidence="4">
    <location>
        <begin position="62"/>
        <end position="80"/>
    </location>
</feature>
<dbReference type="GO" id="GO:0036149">
    <property type="term" value="P:phosphatidylinositol acyl-chain remodeling"/>
    <property type="evidence" value="ECO:0007669"/>
    <property type="project" value="TreeGrafter"/>
</dbReference>
<keyword evidence="4" id="KW-0472">Membrane</keyword>
<evidence type="ECO:0000256" key="3">
    <source>
        <dbReference type="ARBA" id="ARBA00023315"/>
    </source>
</evidence>